<dbReference type="SUPFAM" id="SSF88946">
    <property type="entry name" value="Sigma2 domain of RNA polymerase sigma factors"/>
    <property type="match status" value="1"/>
</dbReference>
<evidence type="ECO:0000256" key="2">
    <source>
        <dbReference type="ARBA" id="ARBA00023015"/>
    </source>
</evidence>
<sequence length="207" mass="22830">MAVRPPRRRRGEGGVNPTGSLVRSEGMGSSPPLGPPPVGVEPTGAVTVGERSFDDFYRRELAGLVALARALCPPGIAEDIAQEAMLVVYRRWPEVRDLEHPEAYVRRVCANLAVSQFRRRLAEARAFSRSRVPDPGPEHGEHADFWRLVRSLPRRQAQAVALHYLYDLSVADVARTLQVSEGSVKVHLSRARQSLARQLGVDVGEDP</sequence>
<dbReference type="AlphaFoldDB" id="A0A1H9XRS4"/>
<dbReference type="InterPro" id="IPR007627">
    <property type="entry name" value="RNA_pol_sigma70_r2"/>
</dbReference>
<dbReference type="STRING" id="587636.SAMN05216199_0229"/>
<feature type="compositionally biased region" description="Basic residues" evidence="6">
    <location>
        <begin position="1"/>
        <end position="10"/>
    </location>
</feature>
<keyword evidence="10" id="KW-1185">Reference proteome</keyword>
<evidence type="ECO:0000256" key="5">
    <source>
        <dbReference type="ARBA" id="ARBA00023163"/>
    </source>
</evidence>
<dbReference type="Gene3D" id="1.10.10.10">
    <property type="entry name" value="Winged helix-like DNA-binding domain superfamily/Winged helix DNA-binding domain"/>
    <property type="match status" value="1"/>
</dbReference>
<dbReference type="Gene3D" id="1.10.1740.10">
    <property type="match status" value="1"/>
</dbReference>
<evidence type="ECO:0000259" key="7">
    <source>
        <dbReference type="Pfam" id="PF04542"/>
    </source>
</evidence>
<comment type="similarity">
    <text evidence="1">Belongs to the sigma-70 factor family. ECF subfamily.</text>
</comment>
<evidence type="ECO:0000313" key="9">
    <source>
        <dbReference type="EMBL" id="SES48850.1"/>
    </source>
</evidence>
<evidence type="ECO:0000259" key="8">
    <source>
        <dbReference type="Pfam" id="PF08281"/>
    </source>
</evidence>
<dbReference type="InterPro" id="IPR013324">
    <property type="entry name" value="RNA_pol_sigma_r3/r4-like"/>
</dbReference>
<keyword evidence="2" id="KW-0805">Transcription regulation</keyword>
<dbReference type="PANTHER" id="PTHR43133:SF50">
    <property type="entry name" value="ECF RNA POLYMERASE SIGMA FACTOR SIGM"/>
    <property type="match status" value="1"/>
</dbReference>
<keyword evidence="4" id="KW-0238">DNA-binding</keyword>
<dbReference type="InterPro" id="IPR039425">
    <property type="entry name" value="RNA_pol_sigma-70-like"/>
</dbReference>
<name>A0A1H9XRS4_9MICO</name>
<accession>A0A1H9XRS4</accession>
<evidence type="ECO:0000256" key="4">
    <source>
        <dbReference type="ARBA" id="ARBA00023125"/>
    </source>
</evidence>
<feature type="domain" description="RNA polymerase sigma-70 region 2" evidence="7">
    <location>
        <begin position="56"/>
        <end position="120"/>
    </location>
</feature>
<dbReference type="InterPro" id="IPR014284">
    <property type="entry name" value="RNA_pol_sigma-70_dom"/>
</dbReference>
<dbReference type="GO" id="GO:0003677">
    <property type="term" value="F:DNA binding"/>
    <property type="evidence" value="ECO:0007669"/>
    <property type="project" value="UniProtKB-KW"/>
</dbReference>
<organism evidence="9 10">
    <name type="scientific">Pedococcus cremeus</name>
    <dbReference type="NCBI Taxonomy" id="587636"/>
    <lineage>
        <taxon>Bacteria</taxon>
        <taxon>Bacillati</taxon>
        <taxon>Actinomycetota</taxon>
        <taxon>Actinomycetes</taxon>
        <taxon>Micrococcales</taxon>
        <taxon>Intrasporangiaceae</taxon>
        <taxon>Pedococcus</taxon>
    </lineage>
</organism>
<dbReference type="Pfam" id="PF04542">
    <property type="entry name" value="Sigma70_r2"/>
    <property type="match status" value="1"/>
</dbReference>
<evidence type="ECO:0000256" key="6">
    <source>
        <dbReference type="SAM" id="MobiDB-lite"/>
    </source>
</evidence>
<keyword evidence="3" id="KW-0731">Sigma factor</keyword>
<proteinExistence type="inferred from homology"/>
<dbReference type="Pfam" id="PF08281">
    <property type="entry name" value="Sigma70_r4_2"/>
    <property type="match status" value="1"/>
</dbReference>
<feature type="region of interest" description="Disordered" evidence="6">
    <location>
        <begin position="1"/>
        <end position="43"/>
    </location>
</feature>
<dbReference type="InterPro" id="IPR013325">
    <property type="entry name" value="RNA_pol_sigma_r2"/>
</dbReference>
<keyword evidence="5" id="KW-0804">Transcription</keyword>
<evidence type="ECO:0000256" key="1">
    <source>
        <dbReference type="ARBA" id="ARBA00010641"/>
    </source>
</evidence>
<reference evidence="10" key="1">
    <citation type="submission" date="2016-10" db="EMBL/GenBank/DDBJ databases">
        <authorList>
            <person name="Varghese N."/>
            <person name="Submissions S."/>
        </authorList>
    </citation>
    <scope>NUCLEOTIDE SEQUENCE [LARGE SCALE GENOMIC DNA]</scope>
    <source>
        <strain evidence="10">CGMCC 1.6963</strain>
    </source>
</reference>
<dbReference type="NCBIfam" id="TIGR02937">
    <property type="entry name" value="sigma70-ECF"/>
    <property type="match status" value="1"/>
</dbReference>
<dbReference type="GO" id="GO:0006352">
    <property type="term" value="P:DNA-templated transcription initiation"/>
    <property type="evidence" value="ECO:0007669"/>
    <property type="project" value="InterPro"/>
</dbReference>
<dbReference type="InterPro" id="IPR036388">
    <property type="entry name" value="WH-like_DNA-bd_sf"/>
</dbReference>
<dbReference type="Proteomes" id="UP000199019">
    <property type="component" value="Unassembled WGS sequence"/>
</dbReference>
<evidence type="ECO:0000313" key="10">
    <source>
        <dbReference type="Proteomes" id="UP000199019"/>
    </source>
</evidence>
<feature type="domain" description="RNA polymerase sigma factor 70 region 4 type 2" evidence="8">
    <location>
        <begin position="144"/>
        <end position="195"/>
    </location>
</feature>
<dbReference type="EMBL" id="FOHB01000011">
    <property type="protein sequence ID" value="SES48850.1"/>
    <property type="molecule type" value="Genomic_DNA"/>
</dbReference>
<dbReference type="GO" id="GO:0016987">
    <property type="term" value="F:sigma factor activity"/>
    <property type="evidence" value="ECO:0007669"/>
    <property type="project" value="UniProtKB-KW"/>
</dbReference>
<dbReference type="SUPFAM" id="SSF88659">
    <property type="entry name" value="Sigma3 and sigma4 domains of RNA polymerase sigma factors"/>
    <property type="match status" value="1"/>
</dbReference>
<gene>
    <name evidence="9" type="ORF">SAMN05216199_0229</name>
</gene>
<dbReference type="InterPro" id="IPR013249">
    <property type="entry name" value="RNA_pol_sigma70_r4_t2"/>
</dbReference>
<protein>
    <submittedName>
        <fullName evidence="9">RNA polymerase sigma-70 factor, ECF subfamily</fullName>
    </submittedName>
</protein>
<dbReference type="PANTHER" id="PTHR43133">
    <property type="entry name" value="RNA POLYMERASE ECF-TYPE SIGMA FACTO"/>
    <property type="match status" value="1"/>
</dbReference>
<evidence type="ECO:0000256" key="3">
    <source>
        <dbReference type="ARBA" id="ARBA00023082"/>
    </source>
</evidence>